<keyword evidence="6" id="KW-1185">Reference proteome</keyword>
<feature type="compositionally biased region" description="Basic and acidic residues" evidence="3">
    <location>
        <begin position="176"/>
        <end position="185"/>
    </location>
</feature>
<proteinExistence type="inferred from homology"/>
<dbReference type="Pfam" id="PF00011">
    <property type="entry name" value="HSP20"/>
    <property type="match status" value="1"/>
</dbReference>
<dbReference type="Proteomes" id="UP000094828">
    <property type="component" value="Unassembled WGS sequence"/>
</dbReference>
<feature type="region of interest" description="Disordered" evidence="3">
    <location>
        <begin position="162"/>
        <end position="185"/>
    </location>
</feature>
<dbReference type="EMBL" id="LYDR01000152">
    <property type="protein sequence ID" value="ODA28525.1"/>
    <property type="molecule type" value="Genomic_DNA"/>
</dbReference>
<evidence type="ECO:0000256" key="3">
    <source>
        <dbReference type="SAM" id="MobiDB-lite"/>
    </source>
</evidence>
<dbReference type="SUPFAM" id="SSF49764">
    <property type="entry name" value="HSP20-like chaperones"/>
    <property type="match status" value="1"/>
</dbReference>
<comment type="similarity">
    <text evidence="1 2">Belongs to the small heat shock protein (HSP20) family.</text>
</comment>
<dbReference type="CDD" id="cd06464">
    <property type="entry name" value="ACD_sHsps-like"/>
    <property type="match status" value="1"/>
</dbReference>
<name>A0A1C3E5I8_9PLAN</name>
<dbReference type="InterPro" id="IPR002068">
    <property type="entry name" value="A-crystallin/Hsp20_dom"/>
</dbReference>
<feature type="domain" description="SHSP" evidence="4">
    <location>
        <begin position="31"/>
        <end position="146"/>
    </location>
</feature>
<evidence type="ECO:0000256" key="2">
    <source>
        <dbReference type="RuleBase" id="RU003616"/>
    </source>
</evidence>
<dbReference type="STRING" id="1841610.A6X21_12520"/>
<comment type="caution">
    <text evidence="5">The sequence shown here is derived from an EMBL/GenBank/DDBJ whole genome shotgun (WGS) entry which is preliminary data.</text>
</comment>
<dbReference type="RefSeq" id="WP_013109441.1">
    <property type="nucleotide sequence ID" value="NZ_LYDR01000152.1"/>
</dbReference>
<dbReference type="Gene3D" id="2.60.40.790">
    <property type="match status" value="1"/>
</dbReference>
<evidence type="ECO:0000256" key="1">
    <source>
        <dbReference type="PROSITE-ProRule" id="PRU00285"/>
    </source>
</evidence>
<accession>A0A1C3E5I8</accession>
<dbReference type="InterPro" id="IPR008978">
    <property type="entry name" value="HSP20-like_chaperone"/>
</dbReference>
<sequence length="185" mass="20585">MAIFRWGNAWQAMENFEQEVDSLLAGVLQGLRVVRHYPAVNLYELPDQLLITAELPGIRLEELDISVNEGSLTLKGRHLGPEGVPDEAFRRQERPRGKWQRTLKLPDGIREEAVSAQFSNGVLLIRLPKVPPKPARQITVTAVAENPPPVESVPEAIPTPARRIATEPGQVSGLIEPKERESHES</sequence>
<protein>
    <submittedName>
        <fullName evidence="5">Heat-shock protein Hsp20</fullName>
    </submittedName>
</protein>
<evidence type="ECO:0000313" key="5">
    <source>
        <dbReference type="EMBL" id="ODA28525.1"/>
    </source>
</evidence>
<organism evidence="5 6">
    <name type="scientific">Planctopirus hydrillae</name>
    <dbReference type="NCBI Taxonomy" id="1841610"/>
    <lineage>
        <taxon>Bacteria</taxon>
        <taxon>Pseudomonadati</taxon>
        <taxon>Planctomycetota</taxon>
        <taxon>Planctomycetia</taxon>
        <taxon>Planctomycetales</taxon>
        <taxon>Planctomycetaceae</taxon>
        <taxon>Planctopirus</taxon>
    </lineage>
</organism>
<dbReference type="InterPro" id="IPR031107">
    <property type="entry name" value="Small_HSP"/>
</dbReference>
<dbReference type="AlphaFoldDB" id="A0A1C3E5I8"/>
<reference evidence="5 6" key="1">
    <citation type="submission" date="2016-05" db="EMBL/GenBank/DDBJ databases">
        <title>Genomic and physiological characterization of Planctopirus sp. isolated from fresh water lake.</title>
        <authorList>
            <person name="Subhash Y."/>
            <person name="Ramana C."/>
        </authorList>
    </citation>
    <scope>NUCLEOTIDE SEQUENCE [LARGE SCALE GENOMIC DNA]</scope>
    <source>
        <strain evidence="5 6">JC280</strain>
    </source>
</reference>
<dbReference type="PANTHER" id="PTHR11527">
    <property type="entry name" value="HEAT-SHOCK PROTEIN 20 FAMILY MEMBER"/>
    <property type="match status" value="1"/>
</dbReference>
<evidence type="ECO:0000259" key="4">
    <source>
        <dbReference type="PROSITE" id="PS01031"/>
    </source>
</evidence>
<evidence type="ECO:0000313" key="6">
    <source>
        <dbReference type="Proteomes" id="UP000094828"/>
    </source>
</evidence>
<dbReference type="PROSITE" id="PS01031">
    <property type="entry name" value="SHSP"/>
    <property type="match status" value="1"/>
</dbReference>
<dbReference type="OrthoDB" id="288864at2"/>
<gene>
    <name evidence="5" type="ORF">A6X21_12520</name>
</gene>